<name>A0A1G2G2B8_9BACT</name>
<accession>A0A1G2G2B8</accession>
<comment type="caution">
    <text evidence="2">The sequence shown here is derived from an EMBL/GenBank/DDBJ whole genome shotgun (WGS) entry which is preliminary data.</text>
</comment>
<sequence>MDEENYVLESPTNIYTITKVLGGTDSFNLYLCQVGTGQQFILKIATSVAENGVLDREAVLLGDMREEATRLEEEYARVTQDPNKALNYQLCFWELVESFISSTQGNRRVNILGYPAVDDLSTLVPVGHITSRDCVRVDPKTSAWMLGKLLKLLVFLHSQNISLGPHVTGENILIERHEHYVIVFDLTGAVFHSEGIPQEIAREEISQAAREVIYVLGGDPDMGVLPKDEQDADGRYANYVLGLARGGECDAKEAHAKFYELVRSLWPREYWPFTSHPLN</sequence>
<dbReference type="EMBL" id="MHNK01000002">
    <property type="protein sequence ID" value="OGZ44454.1"/>
    <property type="molecule type" value="Genomic_DNA"/>
</dbReference>
<proteinExistence type="predicted"/>
<evidence type="ECO:0000256" key="1">
    <source>
        <dbReference type="SAM" id="Coils"/>
    </source>
</evidence>
<dbReference type="STRING" id="1802114.A2719_04975"/>
<dbReference type="Proteomes" id="UP000177480">
    <property type="component" value="Unassembled WGS sequence"/>
</dbReference>
<organism evidence="2 3">
    <name type="scientific">Candidatus Ryanbacteria bacterium RIFCSPHIGHO2_01_FULL_45_22</name>
    <dbReference type="NCBI Taxonomy" id="1802114"/>
    <lineage>
        <taxon>Bacteria</taxon>
        <taxon>Candidatus Ryaniibacteriota</taxon>
    </lineage>
</organism>
<evidence type="ECO:0008006" key="4">
    <source>
        <dbReference type="Google" id="ProtNLM"/>
    </source>
</evidence>
<gene>
    <name evidence="2" type="ORF">A2719_04975</name>
</gene>
<keyword evidence="1" id="KW-0175">Coiled coil</keyword>
<evidence type="ECO:0000313" key="2">
    <source>
        <dbReference type="EMBL" id="OGZ44454.1"/>
    </source>
</evidence>
<evidence type="ECO:0000313" key="3">
    <source>
        <dbReference type="Proteomes" id="UP000177480"/>
    </source>
</evidence>
<reference evidence="2 3" key="1">
    <citation type="journal article" date="2016" name="Nat. Commun.">
        <title>Thousands of microbial genomes shed light on interconnected biogeochemical processes in an aquifer system.</title>
        <authorList>
            <person name="Anantharaman K."/>
            <person name="Brown C.T."/>
            <person name="Hug L.A."/>
            <person name="Sharon I."/>
            <person name="Castelle C.J."/>
            <person name="Probst A.J."/>
            <person name="Thomas B.C."/>
            <person name="Singh A."/>
            <person name="Wilkins M.J."/>
            <person name="Karaoz U."/>
            <person name="Brodie E.L."/>
            <person name="Williams K.H."/>
            <person name="Hubbard S.S."/>
            <person name="Banfield J.F."/>
        </authorList>
    </citation>
    <scope>NUCLEOTIDE SEQUENCE [LARGE SCALE GENOMIC DNA]</scope>
</reference>
<dbReference type="AlphaFoldDB" id="A0A1G2G2B8"/>
<feature type="coiled-coil region" evidence="1">
    <location>
        <begin position="54"/>
        <end position="81"/>
    </location>
</feature>
<protein>
    <recommendedName>
        <fullName evidence="4">Protein kinase domain-containing protein</fullName>
    </recommendedName>
</protein>